<organism evidence="1">
    <name type="scientific">Percolomonas cosmopolitus</name>
    <dbReference type="NCBI Taxonomy" id="63605"/>
    <lineage>
        <taxon>Eukaryota</taxon>
        <taxon>Discoba</taxon>
        <taxon>Heterolobosea</taxon>
        <taxon>Tetramitia</taxon>
        <taxon>Eutetramitia</taxon>
        <taxon>Percolomonadidae</taxon>
        <taxon>Percolomonas</taxon>
    </lineage>
</organism>
<gene>
    <name evidence="1" type="ORF">PCOS0759_LOCUS5503</name>
</gene>
<dbReference type="EMBL" id="HBGD01006623">
    <property type="protein sequence ID" value="CAD9082263.1"/>
    <property type="molecule type" value="Transcribed_RNA"/>
</dbReference>
<dbReference type="AlphaFoldDB" id="A0A7S1KRD4"/>
<name>A0A7S1KRD4_9EUKA</name>
<protein>
    <submittedName>
        <fullName evidence="1">Uncharacterized protein</fullName>
    </submittedName>
</protein>
<sequence>MHVFASVPRVVLPFSYSLPFASISILFSANTLCAGASSPLLDVKSQSRSQMALPSSSSSSFHSNFRVSPHEQVWRCREEQMPGKGLQKQNLCFSCWIVFWGWKEGVDTLVVVSFHQILFLPIPTGLFACAQYQRVKELNRMKSSRERKYDMSHEQLWGE</sequence>
<proteinExistence type="predicted"/>
<reference evidence="1" key="1">
    <citation type="submission" date="2021-01" db="EMBL/GenBank/DDBJ databases">
        <authorList>
            <person name="Corre E."/>
            <person name="Pelletier E."/>
            <person name="Niang G."/>
            <person name="Scheremetjew M."/>
            <person name="Finn R."/>
            <person name="Kale V."/>
            <person name="Holt S."/>
            <person name="Cochrane G."/>
            <person name="Meng A."/>
            <person name="Brown T."/>
            <person name="Cohen L."/>
        </authorList>
    </citation>
    <scope>NUCLEOTIDE SEQUENCE</scope>
    <source>
        <strain evidence="1">WS</strain>
    </source>
</reference>
<evidence type="ECO:0000313" key="1">
    <source>
        <dbReference type="EMBL" id="CAD9082263.1"/>
    </source>
</evidence>
<accession>A0A7S1KRD4</accession>